<gene>
    <name evidence="1" type="ORF">LPB138_07015</name>
</gene>
<name>A0A1D8P786_9FLAO</name>
<protein>
    <submittedName>
        <fullName evidence="1">Uncharacterized protein</fullName>
    </submittedName>
</protein>
<dbReference type="AlphaFoldDB" id="A0A1D8P786"/>
<keyword evidence="2" id="KW-1185">Reference proteome</keyword>
<organism evidence="1 2">
    <name type="scientific">Urechidicola croceus</name>
    <dbReference type="NCBI Taxonomy" id="1850246"/>
    <lineage>
        <taxon>Bacteria</taxon>
        <taxon>Pseudomonadati</taxon>
        <taxon>Bacteroidota</taxon>
        <taxon>Flavobacteriia</taxon>
        <taxon>Flavobacteriales</taxon>
        <taxon>Flavobacteriaceae</taxon>
        <taxon>Urechidicola</taxon>
    </lineage>
</organism>
<evidence type="ECO:0000313" key="1">
    <source>
        <dbReference type="EMBL" id="AOW20437.1"/>
    </source>
</evidence>
<dbReference type="STRING" id="1850246.LPB138_07015"/>
<proteinExistence type="predicted"/>
<reference evidence="1 2" key="1">
    <citation type="submission" date="2016-10" db="EMBL/GenBank/DDBJ databases">
        <title>Lutibacter sp. LPB0138, isolated from marine gastropod.</title>
        <authorList>
            <person name="Kim E."/>
            <person name="Yi H."/>
        </authorList>
    </citation>
    <scope>NUCLEOTIDE SEQUENCE [LARGE SCALE GENOMIC DNA]</scope>
    <source>
        <strain evidence="1 2">LPB0138</strain>
    </source>
</reference>
<accession>A0A1D8P786</accession>
<dbReference type="Proteomes" id="UP000176050">
    <property type="component" value="Chromosome"/>
</dbReference>
<evidence type="ECO:0000313" key="2">
    <source>
        <dbReference type="Proteomes" id="UP000176050"/>
    </source>
</evidence>
<dbReference type="EMBL" id="CP017478">
    <property type="protein sequence ID" value="AOW20437.1"/>
    <property type="molecule type" value="Genomic_DNA"/>
</dbReference>
<dbReference type="KEGG" id="lul:LPB138_07015"/>
<sequence length="98" mass="11959">MHKLLHDSKVYTYEEKDSFKNGNWPCYYVEKKYGFIVFFLISEENIDYAVFNAKKELITLVENINFYNEEFCKKFIDENSRDEQISHVQYLIHKNNKK</sequence>